<evidence type="ECO:0000256" key="1">
    <source>
        <dbReference type="ARBA" id="ARBA00004370"/>
    </source>
</evidence>
<dbReference type="OrthoDB" id="6565187at2"/>
<reference evidence="8 9" key="1">
    <citation type="submission" date="2019-01" db="EMBL/GenBank/DDBJ databases">
        <authorList>
            <person name="Brito A."/>
        </authorList>
    </citation>
    <scope>NUCLEOTIDE SEQUENCE [LARGE SCALE GENOMIC DNA]</scope>
    <source>
        <strain evidence="8">1</strain>
    </source>
</reference>
<dbReference type="Gene3D" id="3.40.50.300">
    <property type="entry name" value="P-loop containing nucleotide triphosphate hydrolases"/>
    <property type="match status" value="1"/>
</dbReference>
<dbReference type="AlphaFoldDB" id="A0A563W3K2"/>
<dbReference type="GO" id="GO:0008053">
    <property type="term" value="P:mitochondrial fusion"/>
    <property type="evidence" value="ECO:0007669"/>
    <property type="project" value="TreeGrafter"/>
</dbReference>
<dbReference type="PANTHER" id="PTHR10465">
    <property type="entry name" value="TRANSMEMBRANE GTPASE FZO1"/>
    <property type="match status" value="1"/>
</dbReference>
<evidence type="ECO:0000256" key="6">
    <source>
        <dbReference type="SAM" id="Coils"/>
    </source>
</evidence>
<evidence type="ECO:0000259" key="7">
    <source>
        <dbReference type="Pfam" id="PF00350"/>
    </source>
</evidence>
<keyword evidence="2" id="KW-0547">Nucleotide-binding</keyword>
<keyword evidence="9" id="KW-1185">Reference proteome</keyword>
<comment type="subcellular location">
    <subcellularLocation>
        <location evidence="1">Membrane</location>
    </subcellularLocation>
</comment>
<dbReference type="InterPro" id="IPR027417">
    <property type="entry name" value="P-loop_NTPase"/>
</dbReference>
<dbReference type="SUPFAM" id="SSF52540">
    <property type="entry name" value="P-loop containing nucleoside triphosphate hydrolases"/>
    <property type="match status" value="1"/>
</dbReference>
<protein>
    <submittedName>
        <fullName evidence="8">Dynamin family protein</fullName>
    </submittedName>
</protein>
<keyword evidence="4" id="KW-0342">GTP-binding</keyword>
<dbReference type="GO" id="GO:0003924">
    <property type="term" value="F:GTPase activity"/>
    <property type="evidence" value="ECO:0007669"/>
    <property type="project" value="InterPro"/>
</dbReference>
<dbReference type="InterPro" id="IPR027094">
    <property type="entry name" value="Mitofusin_fam"/>
</dbReference>
<name>A0A563W3K2_9CYAN</name>
<evidence type="ECO:0000256" key="2">
    <source>
        <dbReference type="ARBA" id="ARBA00022741"/>
    </source>
</evidence>
<feature type="coiled-coil region" evidence="6">
    <location>
        <begin position="451"/>
        <end position="513"/>
    </location>
</feature>
<evidence type="ECO:0000313" key="9">
    <source>
        <dbReference type="Proteomes" id="UP000320055"/>
    </source>
</evidence>
<accession>A0A563W3K2</accession>
<dbReference type="Pfam" id="PF00350">
    <property type="entry name" value="Dynamin_N"/>
    <property type="match status" value="1"/>
</dbReference>
<dbReference type="RefSeq" id="WP_144867480.1">
    <property type="nucleotide sequence ID" value="NZ_LR213831.1"/>
</dbReference>
<feature type="domain" description="Dynamin N-terminal" evidence="7">
    <location>
        <begin position="74"/>
        <end position="294"/>
    </location>
</feature>
<evidence type="ECO:0000256" key="5">
    <source>
        <dbReference type="ARBA" id="ARBA00023136"/>
    </source>
</evidence>
<keyword evidence="5" id="KW-0472">Membrane</keyword>
<keyword evidence="3" id="KW-0378">Hydrolase</keyword>
<dbReference type="EMBL" id="CAACVJ010000680">
    <property type="protein sequence ID" value="VEP18262.1"/>
    <property type="molecule type" value="Genomic_DNA"/>
</dbReference>
<organism evidence="8 9">
    <name type="scientific">Hyella patelloides LEGE 07179</name>
    <dbReference type="NCBI Taxonomy" id="945734"/>
    <lineage>
        <taxon>Bacteria</taxon>
        <taxon>Bacillati</taxon>
        <taxon>Cyanobacteriota</taxon>
        <taxon>Cyanophyceae</taxon>
        <taxon>Pleurocapsales</taxon>
        <taxon>Hyellaceae</taxon>
        <taxon>Hyella</taxon>
    </lineage>
</organism>
<dbReference type="InterPro" id="IPR045063">
    <property type="entry name" value="Dynamin_N"/>
</dbReference>
<dbReference type="GO" id="GO:0016020">
    <property type="term" value="C:membrane"/>
    <property type="evidence" value="ECO:0007669"/>
    <property type="project" value="UniProtKB-SubCell"/>
</dbReference>
<keyword evidence="6" id="KW-0175">Coiled coil</keyword>
<evidence type="ECO:0000256" key="3">
    <source>
        <dbReference type="ARBA" id="ARBA00022801"/>
    </source>
</evidence>
<proteinExistence type="predicted"/>
<dbReference type="Proteomes" id="UP000320055">
    <property type="component" value="Unassembled WGS sequence"/>
</dbReference>
<sequence length="814" mass="93063">MVDNLKKEVPTDDKSAKLDSIQREVIELLGNISTLIENTKVSLVDGNANPKYNQFQQQFSNVSDNIADLQLRMAIIAPMKAGKSTIINAIAGQELLPSCATAMTTIPTEIVFSANLTEPVLYLQAETIEVFQRIYQQINQKIASSGIESLQQSLARYPHLIYLLTEIKDSPDVPFKKETQGQTAIQETLNLLNQIIRLYSVVEPLAEPLAELTTIPQISTPFLGLAGVEQVKNFGELVIVDTPGPNEAGVNSQLTGVVEEQLRRSSIILLVLDYTQLNNEAAESIKEQVKPVLDLIGQDNLYVIVNKIDQRRRGDITSEQVKDFVIADLNLESKNIEQRIFEVSAIRAFAATQFLLEIKQKPQAQLLELNSLETLAQEVFGIDWDEEIEDINLKILTKKARKLWKKSGFAPFLEQAITKLLESAAPRSLIAALNLSRHRLLELRDDINLRGKAMTESKAKLKQEIQSLESDLAYLETCRNHLKQVEYIKAKLKNNLEQIITDLKQQAKVNLENYFAEQEYEKGDLIKKADIKTRELLLTNIGDFNLLPQFLSKNIKSNLEPKTTGIINFSTGKEAEKFNQEALLCAKQRLEKLLLLTRQKIETEIITTNKDLKEFLEKETQPVIERAQIRLKKSFAINLELPSPTITPEEELPSEEHLIKKKTRLVESGYEECVVKKRAWYYWFGIVPFYSQELQQKPYKRENYYSISVYELVKQINFSNDKLIEEIKQKLLNYLEEDIQQQVDSFFTNLDDYLGSYLKNIKQAQKTRELSLEQRTKVVKILYCLVPETTSYIEKTNNYLQIAEQLISVNSKQL</sequence>
<evidence type="ECO:0000256" key="4">
    <source>
        <dbReference type="ARBA" id="ARBA00023134"/>
    </source>
</evidence>
<dbReference type="GO" id="GO:0005525">
    <property type="term" value="F:GTP binding"/>
    <property type="evidence" value="ECO:0007669"/>
    <property type="project" value="UniProtKB-KW"/>
</dbReference>
<dbReference type="PANTHER" id="PTHR10465:SF0">
    <property type="entry name" value="SARCALUMENIN"/>
    <property type="match status" value="1"/>
</dbReference>
<evidence type="ECO:0000313" key="8">
    <source>
        <dbReference type="EMBL" id="VEP18262.1"/>
    </source>
</evidence>
<gene>
    <name evidence="8" type="ORF">H1P_730003</name>
</gene>